<name>A0AA40FDN7_9HYME</name>
<comment type="caution">
    <text evidence="1">The sequence shown here is derived from an EMBL/GenBank/DDBJ whole genome shotgun (WGS) entry which is preliminary data.</text>
</comment>
<sequence length="105" mass="11738">MGQETVIEGDLRAAAGRSGTYFVAKTHAIRNGSWLELRPTWNGPTRLNSVHVLLLSYVISYRIVCIDAFSFSARNAEKRGSSIESNRAKPSVFAETDYREQSFLP</sequence>
<dbReference type="EMBL" id="JAHYIQ010000056">
    <property type="protein sequence ID" value="KAK1117094.1"/>
    <property type="molecule type" value="Genomic_DNA"/>
</dbReference>
<gene>
    <name evidence="1" type="ORF">K0M31_017016</name>
</gene>
<reference evidence="1" key="1">
    <citation type="submission" date="2021-10" db="EMBL/GenBank/DDBJ databases">
        <title>Melipona bicolor Genome sequencing and assembly.</title>
        <authorList>
            <person name="Araujo N.S."/>
            <person name="Arias M.C."/>
        </authorList>
    </citation>
    <scope>NUCLEOTIDE SEQUENCE</scope>
    <source>
        <strain evidence="1">USP_2M_L1-L4_2017</strain>
        <tissue evidence="1">Whole body</tissue>
    </source>
</reference>
<keyword evidence="2" id="KW-1185">Reference proteome</keyword>
<proteinExistence type="predicted"/>
<organism evidence="1 2">
    <name type="scientific">Melipona bicolor</name>
    <dbReference type="NCBI Taxonomy" id="60889"/>
    <lineage>
        <taxon>Eukaryota</taxon>
        <taxon>Metazoa</taxon>
        <taxon>Ecdysozoa</taxon>
        <taxon>Arthropoda</taxon>
        <taxon>Hexapoda</taxon>
        <taxon>Insecta</taxon>
        <taxon>Pterygota</taxon>
        <taxon>Neoptera</taxon>
        <taxon>Endopterygota</taxon>
        <taxon>Hymenoptera</taxon>
        <taxon>Apocrita</taxon>
        <taxon>Aculeata</taxon>
        <taxon>Apoidea</taxon>
        <taxon>Anthophila</taxon>
        <taxon>Apidae</taxon>
        <taxon>Melipona</taxon>
    </lineage>
</organism>
<protein>
    <submittedName>
        <fullName evidence="1">Uncharacterized protein</fullName>
    </submittedName>
</protein>
<dbReference type="Proteomes" id="UP001177670">
    <property type="component" value="Unassembled WGS sequence"/>
</dbReference>
<accession>A0AA40FDN7</accession>
<evidence type="ECO:0000313" key="1">
    <source>
        <dbReference type="EMBL" id="KAK1117094.1"/>
    </source>
</evidence>
<evidence type="ECO:0000313" key="2">
    <source>
        <dbReference type="Proteomes" id="UP001177670"/>
    </source>
</evidence>
<dbReference type="AlphaFoldDB" id="A0AA40FDN7"/>